<evidence type="ECO:0000256" key="2">
    <source>
        <dbReference type="SAM" id="Phobius"/>
    </source>
</evidence>
<reference evidence="3" key="1">
    <citation type="submission" date="2023-10" db="EMBL/GenBank/DDBJ databases">
        <authorList>
            <person name="Hackl T."/>
        </authorList>
    </citation>
    <scope>NUCLEOTIDE SEQUENCE</scope>
</reference>
<protein>
    <submittedName>
        <fullName evidence="3">Uu.00g135770.m01.CDS01</fullName>
    </submittedName>
</protein>
<organism evidence="3 4">
    <name type="scientific">Anthostomella pinea</name>
    <dbReference type="NCBI Taxonomy" id="933095"/>
    <lineage>
        <taxon>Eukaryota</taxon>
        <taxon>Fungi</taxon>
        <taxon>Dikarya</taxon>
        <taxon>Ascomycota</taxon>
        <taxon>Pezizomycotina</taxon>
        <taxon>Sordariomycetes</taxon>
        <taxon>Xylariomycetidae</taxon>
        <taxon>Xylariales</taxon>
        <taxon>Xylariaceae</taxon>
        <taxon>Anthostomella</taxon>
    </lineage>
</organism>
<dbReference type="Proteomes" id="UP001295740">
    <property type="component" value="Unassembled WGS sequence"/>
</dbReference>
<sequence length="344" mass="39282">MAKQRKATKAAAPAKRKDGGPPAPFKRPAEVLQPIVDTLDEKQVYIIHIDSKPAAFKRKIFVVPVLMNVVIAALLVWRMFHIGPYYLSIFASVLGYSNDTTMVVDEMEWDEIVPEVLRRGFSFTLDFLLFMFVAPWPLDFVFSQENGSPVAWRWAVGFRNREVIVRRSKKWVETMGDVVNDETCKGLFMAHVNVATSPLAIGEKTGYLLMNAEWDLDWVAMVDATTMVDKKMAAIEAFTLVVLLHHEEWGWLCVDMKEEVTGPQDHRRRQVIMFRDALATKGKEDLFYRWIEIIQYESSQPGGFGPEKQEGAAKQIRDMFQKEGIDFDQQWEETVGTAPSVGIQ</sequence>
<feature type="region of interest" description="Disordered" evidence="1">
    <location>
        <begin position="1"/>
        <end position="26"/>
    </location>
</feature>
<evidence type="ECO:0000313" key="3">
    <source>
        <dbReference type="EMBL" id="CAJ2508551.1"/>
    </source>
</evidence>
<feature type="transmembrane region" description="Helical" evidence="2">
    <location>
        <begin position="60"/>
        <end position="79"/>
    </location>
</feature>
<accession>A0AAI8YKX4</accession>
<keyword evidence="2" id="KW-1133">Transmembrane helix</keyword>
<name>A0AAI8YKX4_9PEZI</name>
<dbReference type="EMBL" id="CAUWAG010000012">
    <property type="protein sequence ID" value="CAJ2508551.1"/>
    <property type="molecule type" value="Genomic_DNA"/>
</dbReference>
<keyword evidence="2" id="KW-0472">Membrane</keyword>
<dbReference type="AlphaFoldDB" id="A0AAI8YKX4"/>
<evidence type="ECO:0000256" key="1">
    <source>
        <dbReference type="SAM" id="MobiDB-lite"/>
    </source>
</evidence>
<gene>
    <name evidence="3" type="ORF">KHLLAP_LOCUS9019</name>
</gene>
<comment type="caution">
    <text evidence="3">The sequence shown here is derived from an EMBL/GenBank/DDBJ whole genome shotgun (WGS) entry which is preliminary data.</text>
</comment>
<keyword evidence="4" id="KW-1185">Reference proteome</keyword>
<proteinExistence type="predicted"/>
<evidence type="ECO:0000313" key="4">
    <source>
        <dbReference type="Proteomes" id="UP001295740"/>
    </source>
</evidence>
<keyword evidence="2" id="KW-0812">Transmembrane</keyword>